<dbReference type="Proteomes" id="UP000445696">
    <property type="component" value="Unassembled WGS sequence"/>
</dbReference>
<organism evidence="1 2">
    <name type="scientific">Sneathiella chungangensis</name>
    <dbReference type="NCBI Taxonomy" id="1418234"/>
    <lineage>
        <taxon>Bacteria</taxon>
        <taxon>Pseudomonadati</taxon>
        <taxon>Pseudomonadota</taxon>
        <taxon>Alphaproteobacteria</taxon>
        <taxon>Sneathiellales</taxon>
        <taxon>Sneathiellaceae</taxon>
        <taxon>Sneathiella</taxon>
    </lineage>
</organism>
<reference evidence="1 2" key="1">
    <citation type="journal article" date="2014" name="Int. J. Syst. Evol. Microbiol.">
        <title>Sneathiella chungangensis sp. nov., isolated from a marine sand, and emended description of the genus Sneathiella.</title>
        <authorList>
            <person name="Siamphan C."/>
            <person name="Kim H."/>
            <person name="Lee J.S."/>
            <person name="Kim W."/>
        </authorList>
    </citation>
    <scope>NUCLEOTIDE SEQUENCE [LARGE SCALE GENOMIC DNA]</scope>
    <source>
        <strain evidence="1 2">KCTC 32476</strain>
    </source>
</reference>
<name>A0A845MDN7_9PROT</name>
<gene>
    <name evidence="1" type="ORF">GQF03_05630</name>
</gene>
<proteinExistence type="predicted"/>
<comment type="caution">
    <text evidence="1">The sequence shown here is derived from an EMBL/GenBank/DDBJ whole genome shotgun (WGS) entry which is preliminary data.</text>
</comment>
<accession>A0A845MDN7</accession>
<dbReference type="AlphaFoldDB" id="A0A845MDN7"/>
<evidence type="ECO:0000313" key="1">
    <source>
        <dbReference type="EMBL" id="MZR21805.1"/>
    </source>
</evidence>
<keyword evidence="2" id="KW-1185">Reference proteome</keyword>
<evidence type="ECO:0000313" key="2">
    <source>
        <dbReference type="Proteomes" id="UP000445696"/>
    </source>
</evidence>
<sequence length="103" mass="11714">MTVNAEILNGKLNELSEIIDVATSKLTEGNIPAAMQNFFKAIELKRRIAVLRAEVRLSSTGDKSRNISNAFKTSLEKIEMKFTELRRLTRQMIANDLWVPLYS</sequence>
<dbReference type="RefSeq" id="WP_161338241.1">
    <property type="nucleotide sequence ID" value="NZ_JBHSDG010000001.1"/>
</dbReference>
<dbReference type="EMBL" id="WTVA01000002">
    <property type="protein sequence ID" value="MZR21805.1"/>
    <property type="molecule type" value="Genomic_DNA"/>
</dbReference>
<protein>
    <submittedName>
        <fullName evidence="1">Uncharacterized protein</fullName>
    </submittedName>
</protein>